<proteinExistence type="predicted"/>
<gene>
    <name evidence="1" type="ORF">K444DRAFT_628993</name>
</gene>
<dbReference type="Proteomes" id="UP000235371">
    <property type="component" value="Unassembled WGS sequence"/>
</dbReference>
<dbReference type="InParanoid" id="A0A2J6TD74"/>
<accession>A0A2J6TD74</accession>
<dbReference type="GeneID" id="36591067"/>
<protein>
    <submittedName>
        <fullName evidence="1">Uncharacterized protein</fullName>
    </submittedName>
</protein>
<dbReference type="EMBL" id="KZ613787">
    <property type="protein sequence ID" value="PMD60971.1"/>
    <property type="molecule type" value="Genomic_DNA"/>
</dbReference>
<organism evidence="1 2">
    <name type="scientific">Hyaloscypha bicolor E</name>
    <dbReference type="NCBI Taxonomy" id="1095630"/>
    <lineage>
        <taxon>Eukaryota</taxon>
        <taxon>Fungi</taxon>
        <taxon>Dikarya</taxon>
        <taxon>Ascomycota</taxon>
        <taxon>Pezizomycotina</taxon>
        <taxon>Leotiomycetes</taxon>
        <taxon>Helotiales</taxon>
        <taxon>Hyaloscyphaceae</taxon>
        <taxon>Hyaloscypha</taxon>
        <taxon>Hyaloscypha bicolor</taxon>
    </lineage>
</organism>
<dbReference type="RefSeq" id="XP_024737875.1">
    <property type="nucleotide sequence ID" value="XM_024882990.1"/>
</dbReference>
<dbReference type="OrthoDB" id="3516495at2759"/>
<dbReference type="AlphaFoldDB" id="A0A2J6TD74"/>
<keyword evidence="2" id="KW-1185">Reference proteome</keyword>
<sequence length="112" mass="12652">MDIKCLKKKKFLAEFPDYPYLRFIITYKQYYGFSVRSFTTIPYLALTTDGATAPVKLRIGEALEFNDQRTLVAFFEDGPGGDAITLYNVRLLGVSNLDDHTATGWKGRTANV</sequence>
<name>A0A2J6TD74_9HELO</name>
<evidence type="ECO:0000313" key="1">
    <source>
        <dbReference type="EMBL" id="PMD60971.1"/>
    </source>
</evidence>
<reference evidence="1 2" key="1">
    <citation type="submission" date="2016-04" db="EMBL/GenBank/DDBJ databases">
        <title>A degradative enzymes factory behind the ericoid mycorrhizal symbiosis.</title>
        <authorList>
            <consortium name="DOE Joint Genome Institute"/>
            <person name="Martino E."/>
            <person name="Morin E."/>
            <person name="Grelet G."/>
            <person name="Kuo A."/>
            <person name="Kohler A."/>
            <person name="Daghino S."/>
            <person name="Barry K."/>
            <person name="Choi C."/>
            <person name="Cichocki N."/>
            <person name="Clum A."/>
            <person name="Copeland A."/>
            <person name="Hainaut M."/>
            <person name="Haridas S."/>
            <person name="Labutti K."/>
            <person name="Lindquist E."/>
            <person name="Lipzen A."/>
            <person name="Khouja H.-R."/>
            <person name="Murat C."/>
            <person name="Ohm R."/>
            <person name="Olson A."/>
            <person name="Spatafora J."/>
            <person name="Veneault-Fourrey C."/>
            <person name="Henrissat B."/>
            <person name="Grigoriev I."/>
            <person name="Martin F."/>
            <person name="Perotto S."/>
        </authorList>
    </citation>
    <scope>NUCLEOTIDE SEQUENCE [LARGE SCALE GENOMIC DNA]</scope>
    <source>
        <strain evidence="1 2">E</strain>
    </source>
</reference>
<evidence type="ECO:0000313" key="2">
    <source>
        <dbReference type="Proteomes" id="UP000235371"/>
    </source>
</evidence>